<dbReference type="GO" id="GO:0009103">
    <property type="term" value="P:lipopolysaccharide biosynthetic process"/>
    <property type="evidence" value="ECO:0007669"/>
    <property type="project" value="UniProtKB-ARBA"/>
</dbReference>
<feature type="transmembrane region" description="Helical" evidence="8">
    <location>
        <begin position="404"/>
        <end position="424"/>
    </location>
</feature>
<comment type="caution">
    <text evidence="10">The sequence shown here is derived from an EMBL/GenBank/DDBJ whole genome shotgun (WGS) entry which is preliminary data.</text>
</comment>
<dbReference type="GO" id="GO:0005886">
    <property type="term" value="C:plasma membrane"/>
    <property type="evidence" value="ECO:0007669"/>
    <property type="project" value="UniProtKB-SubCell"/>
</dbReference>
<protein>
    <recommendedName>
        <fullName evidence="9">Glycosyltransferase RgtA/B/C/D-like domain-containing protein</fullName>
    </recommendedName>
</protein>
<name>A0A1G2R7D9_9BACT</name>
<gene>
    <name evidence="10" type="ORF">A3D59_01040</name>
</gene>
<keyword evidence="3" id="KW-0328">Glycosyltransferase</keyword>
<feature type="transmembrane region" description="Helical" evidence="8">
    <location>
        <begin position="201"/>
        <end position="231"/>
    </location>
</feature>
<feature type="transmembrane region" description="Helical" evidence="8">
    <location>
        <begin position="329"/>
        <end position="347"/>
    </location>
</feature>
<evidence type="ECO:0000313" key="10">
    <source>
        <dbReference type="EMBL" id="OHA68750.1"/>
    </source>
</evidence>
<feature type="transmembrane region" description="Helical" evidence="8">
    <location>
        <begin position="381"/>
        <end position="398"/>
    </location>
</feature>
<keyword evidence="5 8" id="KW-0812">Transmembrane</keyword>
<feature type="transmembrane region" description="Helical" evidence="8">
    <location>
        <begin position="433"/>
        <end position="449"/>
    </location>
</feature>
<organism evidence="10 11">
    <name type="scientific">Candidatus Wildermuthbacteria bacterium RIFCSPHIGHO2_02_FULL_47_17</name>
    <dbReference type="NCBI Taxonomy" id="1802452"/>
    <lineage>
        <taxon>Bacteria</taxon>
        <taxon>Candidatus Wildermuthiibacteriota</taxon>
    </lineage>
</organism>
<evidence type="ECO:0000256" key="7">
    <source>
        <dbReference type="ARBA" id="ARBA00023136"/>
    </source>
</evidence>
<dbReference type="InterPro" id="IPR038731">
    <property type="entry name" value="RgtA/B/C-like"/>
</dbReference>
<dbReference type="PANTHER" id="PTHR33908:SF11">
    <property type="entry name" value="MEMBRANE PROTEIN"/>
    <property type="match status" value="1"/>
</dbReference>
<evidence type="ECO:0000256" key="4">
    <source>
        <dbReference type="ARBA" id="ARBA00022679"/>
    </source>
</evidence>
<keyword evidence="6 8" id="KW-1133">Transmembrane helix</keyword>
<feature type="transmembrane region" description="Helical" evidence="8">
    <location>
        <begin position="353"/>
        <end position="372"/>
    </location>
</feature>
<dbReference type="Proteomes" id="UP000179258">
    <property type="component" value="Unassembled WGS sequence"/>
</dbReference>
<dbReference type="PANTHER" id="PTHR33908">
    <property type="entry name" value="MANNOSYLTRANSFERASE YKCB-RELATED"/>
    <property type="match status" value="1"/>
</dbReference>
<evidence type="ECO:0000256" key="6">
    <source>
        <dbReference type="ARBA" id="ARBA00022989"/>
    </source>
</evidence>
<dbReference type="GO" id="GO:0016763">
    <property type="term" value="F:pentosyltransferase activity"/>
    <property type="evidence" value="ECO:0007669"/>
    <property type="project" value="TreeGrafter"/>
</dbReference>
<evidence type="ECO:0000256" key="3">
    <source>
        <dbReference type="ARBA" id="ARBA00022676"/>
    </source>
</evidence>
<feature type="transmembrane region" description="Helical" evidence="8">
    <location>
        <begin position="243"/>
        <end position="266"/>
    </location>
</feature>
<sequence>MPKTTKTIILIGVGLLILILGFYLRYKNHSLVPLPGESTDEYSNSWVGLSLIQLGLPVGRSGLLGYGGSDPRYINVDRIYSTTAGGGPLGINQPWLDHPPLLPLISGGYAYLSGARIFEDAAAQIIRKPMLIIGVISVALVGVLTYQLVGTGAALLAMALFATSPLVTVTSRMIQGENGVSVAFLASLIFLNSYVTKRGNIFLWLSALAAGGALLFKVSGIAVAICGAIILLSQENKKIGLRYWETALFLTVALSFLALFFVYGAAFDWSTFVIVWQSNSTRPYDIGFGSLFDLLTTTKITVSKRLTEGWPLVGWISVFLLMMREKKRLFFFVVLPVLVYLVIFLLMGGSAYGWYRLPFMPFLFIAIAVILADGFSSADKLLPVLLTLIPLGMTIHKLSEAHRLAAIIPLWRYGLPAVIGWFLFGKKARLNRFLYITLILMALAANIWLDLSLTPEFYLKIN</sequence>
<feature type="domain" description="Glycosyltransferase RgtA/B/C/D-like" evidence="9">
    <location>
        <begin position="97"/>
        <end position="257"/>
    </location>
</feature>
<dbReference type="EMBL" id="MHTX01000008">
    <property type="protein sequence ID" value="OHA68750.1"/>
    <property type="molecule type" value="Genomic_DNA"/>
</dbReference>
<evidence type="ECO:0000256" key="2">
    <source>
        <dbReference type="ARBA" id="ARBA00022475"/>
    </source>
</evidence>
<dbReference type="Pfam" id="PF13231">
    <property type="entry name" value="PMT_2"/>
    <property type="match status" value="1"/>
</dbReference>
<evidence type="ECO:0000256" key="1">
    <source>
        <dbReference type="ARBA" id="ARBA00004651"/>
    </source>
</evidence>
<feature type="transmembrane region" description="Helical" evidence="8">
    <location>
        <begin position="7"/>
        <end position="26"/>
    </location>
</feature>
<feature type="transmembrane region" description="Helical" evidence="8">
    <location>
        <begin position="130"/>
        <end position="148"/>
    </location>
</feature>
<dbReference type="InterPro" id="IPR050297">
    <property type="entry name" value="LipidA_mod_glycosyltrf_83"/>
</dbReference>
<feature type="transmembrane region" description="Helical" evidence="8">
    <location>
        <begin position="178"/>
        <end position="195"/>
    </location>
</feature>
<reference evidence="10 11" key="1">
    <citation type="journal article" date="2016" name="Nat. Commun.">
        <title>Thousands of microbial genomes shed light on interconnected biogeochemical processes in an aquifer system.</title>
        <authorList>
            <person name="Anantharaman K."/>
            <person name="Brown C.T."/>
            <person name="Hug L.A."/>
            <person name="Sharon I."/>
            <person name="Castelle C.J."/>
            <person name="Probst A.J."/>
            <person name="Thomas B.C."/>
            <person name="Singh A."/>
            <person name="Wilkins M.J."/>
            <person name="Karaoz U."/>
            <person name="Brodie E.L."/>
            <person name="Williams K.H."/>
            <person name="Hubbard S.S."/>
            <person name="Banfield J.F."/>
        </authorList>
    </citation>
    <scope>NUCLEOTIDE SEQUENCE [LARGE SCALE GENOMIC DNA]</scope>
</reference>
<evidence type="ECO:0000256" key="5">
    <source>
        <dbReference type="ARBA" id="ARBA00022692"/>
    </source>
</evidence>
<dbReference type="AlphaFoldDB" id="A0A1G2R7D9"/>
<keyword evidence="7 8" id="KW-0472">Membrane</keyword>
<evidence type="ECO:0000259" key="9">
    <source>
        <dbReference type="Pfam" id="PF13231"/>
    </source>
</evidence>
<proteinExistence type="predicted"/>
<evidence type="ECO:0000256" key="8">
    <source>
        <dbReference type="SAM" id="Phobius"/>
    </source>
</evidence>
<keyword evidence="4" id="KW-0808">Transferase</keyword>
<keyword evidence="2" id="KW-1003">Cell membrane</keyword>
<comment type="subcellular location">
    <subcellularLocation>
        <location evidence="1">Cell membrane</location>
        <topology evidence="1">Multi-pass membrane protein</topology>
    </subcellularLocation>
</comment>
<accession>A0A1G2R7D9</accession>
<evidence type="ECO:0000313" key="11">
    <source>
        <dbReference type="Proteomes" id="UP000179258"/>
    </source>
</evidence>